<evidence type="ECO:0000256" key="1">
    <source>
        <dbReference type="SAM" id="MobiDB-lite"/>
    </source>
</evidence>
<feature type="compositionally biased region" description="Basic and acidic residues" evidence="1">
    <location>
        <begin position="10"/>
        <end position="23"/>
    </location>
</feature>
<comment type="caution">
    <text evidence="3">The sequence shown here is derived from an EMBL/GenBank/DDBJ whole genome shotgun (WGS) entry which is preliminary data.</text>
</comment>
<reference evidence="3" key="1">
    <citation type="submission" date="2021-01" db="EMBL/GenBank/DDBJ databases">
        <title>Modified the classification status of verrucomicrobia.</title>
        <authorList>
            <person name="Feng X."/>
        </authorList>
    </citation>
    <scope>NUCLEOTIDE SEQUENCE</scope>
    <source>
        <strain evidence="3">5K15</strain>
    </source>
</reference>
<dbReference type="AlphaFoldDB" id="A0AAE2V7Z4"/>
<proteinExistence type="predicted"/>
<keyword evidence="2" id="KW-1133">Transmembrane helix</keyword>
<keyword evidence="4" id="KW-1185">Reference proteome</keyword>
<evidence type="ECO:0000256" key="2">
    <source>
        <dbReference type="SAM" id="Phobius"/>
    </source>
</evidence>
<organism evidence="3 4">
    <name type="scientific">Oceaniferula flava</name>
    <dbReference type="NCBI Taxonomy" id="2800421"/>
    <lineage>
        <taxon>Bacteria</taxon>
        <taxon>Pseudomonadati</taxon>
        <taxon>Verrucomicrobiota</taxon>
        <taxon>Verrucomicrobiia</taxon>
        <taxon>Verrucomicrobiales</taxon>
        <taxon>Verrucomicrobiaceae</taxon>
        <taxon>Oceaniferula</taxon>
    </lineage>
</organism>
<evidence type="ECO:0000313" key="4">
    <source>
        <dbReference type="Proteomes" id="UP000634206"/>
    </source>
</evidence>
<keyword evidence="2" id="KW-0812">Transmembrane</keyword>
<feature type="transmembrane region" description="Helical" evidence="2">
    <location>
        <begin position="93"/>
        <end position="112"/>
    </location>
</feature>
<evidence type="ECO:0000313" key="3">
    <source>
        <dbReference type="EMBL" id="MBK1854697.1"/>
    </source>
</evidence>
<dbReference type="EMBL" id="JAENIG010000003">
    <property type="protein sequence ID" value="MBK1854697.1"/>
    <property type="molecule type" value="Genomic_DNA"/>
</dbReference>
<gene>
    <name evidence="3" type="ORF">JIN83_06980</name>
</gene>
<keyword evidence="2" id="KW-0472">Membrane</keyword>
<accession>A0AAE2V7Z4</accession>
<feature type="region of interest" description="Disordered" evidence="1">
    <location>
        <begin position="1"/>
        <end position="51"/>
    </location>
</feature>
<dbReference type="Proteomes" id="UP000634206">
    <property type="component" value="Unassembled WGS sequence"/>
</dbReference>
<protein>
    <submittedName>
        <fullName evidence="3">Uncharacterized protein</fullName>
    </submittedName>
</protein>
<sequence>MEKKRSKAKPQPDLRVLPEEETPRLVPDQESETDEVKKSAAPSYAGKSAQPVLDFDTAAASTPTQQPKSMAAVLEPEEAWGAEQKKGQIPTGWLVLGGALILGIAAWVLVSLNQSREVVSQNLVVQKEIEHDREQEDRQARDSLDALRSSVTQFFAAKSAADLLPHVRQQGRVKPLLESYYQAHTFQPRKFVTFSSLNALVLSTRPFLLAECQLENGETQELLLEDQGGGKYLADWETYVHYQPMPWEDFLDQRPSKPLNMRVVCKKDNFYAYEFRDEAEYQCYRLTARDFEGYVYGYVPRRSKLNYQLDSALKNSSRIQPMILRLRYPEGGNSKRAVLIDAVLSKNWTYVTEPEF</sequence>
<dbReference type="RefSeq" id="WP_309489302.1">
    <property type="nucleotide sequence ID" value="NZ_JAENIG010000003.1"/>
</dbReference>
<name>A0AAE2V7Z4_9BACT</name>